<evidence type="ECO:0000313" key="1">
    <source>
        <dbReference type="EMBL" id="BCZ46946.1"/>
    </source>
</evidence>
<keyword evidence="2" id="KW-1185">Reference proteome</keyword>
<name>A0ABN6IZ65_9CLOT</name>
<accession>A0ABN6IZ65</accession>
<gene>
    <name evidence="1" type="ORF">psyc5s11_30130</name>
</gene>
<dbReference type="RefSeq" id="WP_224033341.1">
    <property type="nucleotide sequence ID" value="NZ_AP024849.1"/>
</dbReference>
<dbReference type="EMBL" id="AP024849">
    <property type="protein sequence ID" value="BCZ46946.1"/>
    <property type="molecule type" value="Genomic_DNA"/>
</dbReference>
<evidence type="ECO:0000313" key="2">
    <source>
        <dbReference type="Proteomes" id="UP000824633"/>
    </source>
</evidence>
<proteinExistence type="predicted"/>
<organism evidence="1 2">
    <name type="scientific">Clostridium gelidum</name>
    <dbReference type="NCBI Taxonomy" id="704125"/>
    <lineage>
        <taxon>Bacteria</taxon>
        <taxon>Bacillati</taxon>
        <taxon>Bacillota</taxon>
        <taxon>Clostridia</taxon>
        <taxon>Eubacteriales</taxon>
        <taxon>Clostridiaceae</taxon>
        <taxon>Clostridium</taxon>
    </lineage>
</organism>
<sequence>MKQTSKTIYGEQSNIMLDTSEYDTLPLKIKKLDVKDLLDVNEVLKAGILLTKDGKKVTTTSTTTDAHCILKNDLDFKGSMSPDSNPDNACEVGSVLIRGNVIESAIKLNVTNKEIEKVALKHIYFGE</sequence>
<reference evidence="2" key="1">
    <citation type="submission" date="2021-07" db="EMBL/GenBank/DDBJ databases">
        <title>Complete genome sequencing of a Clostridium isolate.</title>
        <authorList>
            <person name="Ueki A."/>
            <person name="Tonouchi A."/>
        </authorList>
    </citation>
    <scope>NUCLEOTIDE SEQUENCE [LARGE SCALE GENOMIC DNA]</scope>
    <source>
        <strain evidence="2">C5S11</strain>
    </source>
</reference>
<dbReference type="Proteomes" id="UP000824633">
    <property type="component" value="Chromosome"/>
</dbReference>
<protein>
    <submittedName>
        <fullName evidence="1">Uncharacterized protein</fullName>
    </submittedName>
</protein>